<protein>
    <submittedName>
        <fullName evidence="1">Nickel uptake substrate-specific transmembrane region</fullName>
    </submittedName>
</protein>
<keyword evidence="1" id="KW-0812">Transmembrane</keyword>
<reference evidence="1 2" key="1">
    <citation type="submission" date="2019-02" db="EMBL/GenBank/DDBJ databases">
        <title>Deep-cultivation of Planctomycetes and their phenomic and genomic characterization uncovers novel biology.</title>
        <authorList>
            <person name="Wiegand S."/>
            <person name="Jogler M."/>
            <person name="Boedeker C."/>
            <person name="Pinto D."/>
            <person name="Vollmers J."/>
            <person name="Rivas-Marin E."/>
            <person name="Kohn T."/>
            <person name="Peeters S.H."/>
            <person name="Heuer A."/>
            <person name="Rast P."/>
            <person name="Oberbeckmann S."/>
            <person name="Bunk B."/>
            <person name="Jeske O."/>
            <person name="Meyerdierks A."/>
            <person name="Storesund J.E."/>
            <person name="Kallscheuer N."/>
            <person name="Luecker S."/>
            <person name="Lage O.M."/>
            <person name="Pohl T."/>
            <person name="Merkel B.J."/>
            <person name="Hornburger P."/>
            <person name="Mueller R.-W."/>
            <person name="Bruemmer F."/>
            <person name="Labrenz M."/>
            <person name="Spormann A.M."/>
            <person name="Op den Camp H."/>
            <person name="Overmann J."/>
            <person name="Amann R."/>
            <person name="Jetten M.S.M."/>
            <person name="Mascher T."/>
            <person name="Medema M.H."/>
            <person name="Devos D.P."/>
            <person name="Kaster A.-K."/>
            <person name="Ovreas L."/>
            <person name="Rohde M."/>
            <person name="Galperin M.Y."/>
            <person name="Jogler C."/>
        </authorList>
    </citation>
    <scope>NUCLEOTIDE SEQUENCE [LARGE SCALE GENOMIC DNA]</scope>
    <source>
        <strain evidence="1 2">FF011L</strain>
    </source>
</reference>
<proteinExistence type="predicted"/>
<accession>A0A517ML19</accession>
<dbReference type="AlphaFoldDB" id="A0A517ML19"/>
<keyword evidence="1" id="KW-0472">Membrane</keyword>
<dbReference type="InterPro" id="IPR019613">
    <property type="entry name" value="DUF4198"/>
</dbReference>
<keyword evidence="2" id="KW-1185">Reference proteome</keyword>
<dbReference type="KEGG" id="rml:FF011L_43860"/>
<evidence type="ECO:0000313" key="1">
    <source>
        <dbReference type="EMBL" id="QDS95588.1"/>
    </source>
</evidence>
<gene>
    <name evidence="1" type="ORF">FF011L_43860</name>
</gene>
<dbReference type="Pfam" id="PF10670">
    <property type="entry name" value="DUF4198"/>
    <property type="match status" value="1"/>
</dbReference>
<name>A0A517ML19_9BACT</name>
<sequence>MKRASILAVLFVVALPLIASAHKVWIRPSQTVLSGNDPWVTFDAAVSNDLFFFNHFPLRLDNLVITAPDGSQVEAENQATGKYRSVFDLQLAQQGTYRVSVINDGLFASWEADGERKRWRGSVDAFASEVPANATNLKVTQNFSRVETYVTNGQPNDAALKPSGKGIELISLSHPNDQYAGEEARFRVLVEGKPAEGLEFEIIRGGIRYRNAQEETLVTTDANGEFAVTWKEPGMYWLETSSSDEKTTVAEASSRRLSYVGTLEVLPQ</sequence>
<dbReference type="EMBL" id="CP036262">
    <property type="protein sequence ID" value="QDS95588.1"/>
    <property type="molecule type" value="Genomic_DNA"/>
</dbReference>
<evidence type="ECO:0000313" key="2">
    <source>
        <dbReference type="Proteomes" id="UP000320672"/>
    </source>
</evidence>
<organism evidence="1 2">
    <name type="scientific">Roseimaritima multifibrata</name>
    <dbReference type="NCBI Taxonomy" id="1930274"/>
    <lineage>
        <taxon>Bacteria</taxon>
        <taxon>Pseudomonadati</taxon>
        <taxon>Planctomycetota</taxon>
        <taxon>Planctomycetia</taxon>
        <taxon>Pirellulales</taxon>
        <taxon>Pirellulaceae</taxon>
        <taxon>Roseimaritima</taxon>
    </lineage>
</organism>
<dbReference type="RefSeq" id="WP_145353811.1">
    <property type="nucleotide sequence ID" value="NZ_CP036262.1"/>
</dbReference>
<dbReference type="Proteomes" id="UP000320672">
    <property type="component" value="Chromosome"/>
</dbReference>
<dbReference type="OrthoDB" id="5943at2"/>